<dbReference type="GO" id="GO:0051082">
    <property type="term" value="F:unfolded protein binding"/>
    <property type="evidence" value="ECO:0007669"/>
    <property type="project" value="UniProtKB-UniRule"/>
</dbReference>
<keyword evidence="1 6" id="KW-0963">Cytoplasm</keyword>
<dbReference type="InterPro" id="IPR016153">
    <property type="entry name" value="Heat_shock_Hsp33_N"/>
</dbReference>
<sequence>MRDYLVKSMAYHGTVRAFAVDASGVVAEAQRRHGTWSASSAALGRTLVATLLMSTAGLQDEQKMTVKVLGNGPAGAIVADGNAHGTVKGYIQNPHVHLPLNEKKHIDVRGAVGTAGTIAVTKDLGLAQPFTGQTPIVSGELGDDFTYYMASSEQIPSAVGVSVFVNPDNTIEVAGGFLIEMMPGADDEVAADLEAKLKTIPLVSESLRQGKTPEMILQEIFGTDLEILDTLPVAFKCDCSKARFGKSIAALKPTEIQAMIDEDHGAEAVCQFCGTKYQFSAAELQTLKDNYEG</sequence>
<dbReference type="InterPro" id="IPR000397">
    <property type="entry name" value="Heat_shock_Hsp33"/>
</dbReference>
<keyword evidence="5 6" id="KW-0676">Redox-active center</keyword>
<keyword evidence="2 6" id="KW-0862">Zinc</keyword>
<dbReference type="RefSeq" id="WP_010009285.1">
    <property type="nucleotide sequence ID" value="NZ_AZCN01000053.1"/>
</dbReference>
<evidence type="ECO:0000313" key="8">
    <source>
        <dbReference type="Proteomes" id="UP000051181"/>
    </source>
</evidence>
<dbReference type="Gene3D" id="3.55.30.10">
    <property type="entry name" value="Hsp33 domain"/>
    <property type="match status" value="1"/>
</dbReference>
<comment type="PTM">
    <text evidence="6">Under oxidizing conditions two disulfide bonds are formed involving the reactive cysteines. Under reducing conditions zinc is bound to the reactive cysteines and the protein is inactive.</text>
</comment>
<dbReference type="EMBL" id="AZCN01000053">
    <property type="protein sequence ID" value="KRK15240.1"/>
    <property type="molecule type" value="Genomic_DNA"/>
</dbReference>
<keyword evidence="3 6" id="KW-1015">Disulfide bond</keyword>
<evidence type="ECO:0000256" key="1">
    <source>
        <dbReference type="ARBA" id="ARBA00022490"/>
    </source>
</evidence>
<dbReference type="GeneID" id="65916216"/>
<dbReference type="PANTHER" id="PTHR30111">
    <property type="entry name" value="33 KDA CHAPERONIN"/>
    <property type="match status" value="1"/>
</dbReference>
<evidence type="ECO:0000256" key="5">
    <source>
        <dbReference type="ARBA" id="ARBA00023284"/>
    </source>
</evidence>
<name>A0A0R1F089_9LACO</name>
<evidence type="ECO:0000256" key="4">
    <source>
        <dbReference type="ARBA" id="ARBA00023186"/>
    </source>
</evidence>
<feature type="disulfide bond" description="Redox-active" evidence="6">
    <location>
        <begin position="237"/>
        <end position="239"/>
    </location>
</feature>
<dbReference type="Gene3D" id="3.90.1280.10">
    <property type="entry name" value="HSP33 redox switch-like"/>
    <property type="match status" value="1"/>
</dbReference>
<evidence type="ECO:0000313" key="7">
    <source>
        <dbReference type="EMBL" id="KRK15240.1"/>
    </source>
</evidence>
<accession>A0A0R1F089</accession>
<dbReference type="Pfam" id="PF01430">
    <property type="entry name" value="HSP33"/>
    <property type="match status" value="1"/>
</dbReference>
<feature type="disulfide bond" description="Redox-active" evidence="6">
    <location>
        <begin position="270"/>
        <end position="273"/>
    </location>
</feature>
<dbReference type="GO" id="GO:0005737">
    <property type="term" value="C:cytoplasm"/>
    <property type="evidence" value="ECO:0007669"/>
    <property type="project" value="UniProtKB-SubCell"/>
</dbReference>
<dbReference type="GO" id="GO:0044183">
    <property type="term" value="F:protein folding chaperone"/>
    <property type="evidence" value="ECO:0007669"/>
    <property type="project" value="TreeGrafter"/>
</dbReference>
<evidence type="ECO:0000256" key="3">
    <source>
        <dbReference type="ARBA" id="ARBA00023157"/>
    </source>
</evidence>
<dbReference type="SUPFAM" id="SSF118352">
    <property type="entry name" value="HSP33 redox switch-like"/>
    <property type="match status" value="1"/>
</dbReference>
<dbReference type="PIRSF" id="PIRSF005261">
    <property type="entry name" value="Heat_shock_Hsp33"/>
    <property type="match status" value="1"/>
</dbReference>
<dbReference type="AlphaFoldDB" id="A0A0R1F089"/>
<dbReference type="Proteomes" id="UP000051181">
    <property type="component" value="Unassembled WGS sequence"/>
</dbReference>
<dbReference type="HAMAP" id="MF_00117">
    <property type="entry name" value="HslO"/>
    <property type="match status" value="1"/>
</dbReference>
<keyword evidence="4 6" id="KW-0143">Chaperone</keyword>
<dbReference type="PATRIC" id="fig|913848.6.peg.1878"/>
<dbReference type="InterPro" id="IPR016154">
    <property type="entry name" value="Heat_shock_Hsp33_C"/>
</dbReference>
<evidence type="ECO:0000256" key="2">
    <source>
        <dbReference type="ARBA" id="ARBA00022833"/>
    </source>
</evidence>
<gene>
    <name evidence="6" type="primary">hslO</name>
    <name evidence="7" type="ORF">FD22_GL001835</name>
</gene>
<organism evidence="7 8">
    <name type="scientific">Loigolactobacillus coryniformis subsp. coryniformis KCTC 3167 = DSM 20001</name>
    <dbReference type="NCBI Taxonomy" id="913848"/>
    <lineage>
        <taxon>Bacteria</taxon>
        <taxon>Bacillati</taxon>
        <taxon>Bacillota</taxon>
        <taxon>Bacilli</taxon>
        <taxon>Lactobacillales</taxon>
        <taxon>Lactobacillaceae</taxon>
        <taxon>Loigolactobacillus</taxon>
    </lineage>
</organism>
<proteinExistence type="inferred from homology"/>
<dbReference type="CDD" id="cd00498">
    <property type="entry name" value="Hsp33"/>
    <property type="match status" value="1"/>
</dbReference>
<comment type="similarity">
    <text evidence="6">Belongs to the HSP33 family.</text>
</comment>
<protein>
    <recommendedName>
        <fullName evidence="6">33 kDa chaperonin</fullName>
    </recommendedName>
    <alternativeName>
        <fullName evidence="6">Heat shock protein 33 homolog</fullName>
        <shortName evidence="6">HSP33</shortName>
    </alternativeName>
</protein>
<dbReference type="eggNOG" id="COG1281">
    <property type="taxonomic scope" value="Bacteria"/>
</dbReference>
<dbReference type="GO" id="GO:0042026">
    <property type="term" value="P:protein refolding"/>
    <property type="evidence" value="ECO:0007669"/>
    <property type="project" value="TreeGrafter"/>
</dbReference>
<comment type="caution">
    <text evidence="7">The sequence shown here is derived from an EMBL/GenBank/DDBJ whole genome shotgun (WGS) entry which is preliminary data.</text>
</comment>
<dbReference type="PANTHER" id="PTHR30111:SF1">
    <property type="entry name" value="33 KDA CHAPERONIN"/>
    <property type="match status" value="1"/>
</dbReference>
<comment type="function">
    <text evidence="6">Redox regulated molecular chaperone. Protects both thermally unfolding and oxidatively damaged proteins from irreversible aggregation. Plays an important role in the bacterial defense system toward oxidative stress.</text>
</comment>
<evidence type="ECO:0000256" key="6">
    <source>
        <dbReference type="HAMAP-Rule" id="MF_00117"/>
    </source>
</evidence>
<reference evidence="7 8" key="1">
    <citation type="journal article" date="2015" name="Genome Announc.">
        <title>Expanding the biotechnology potential of lactobacilli through comparative genomics of 213 strains and associated genera.</title>
        <authorList>
            <person name="Sun Z."/>
            <person name="Harris H.M."/>
            <person name="McCann A."/>
            <person name="Guo C."/>
            <person name="Argimon S."/>
            <person name="Zhang W."/>
            <person name="Yang X."/>
            <person name="Jeffery I.B."/>
            <person name="Cooney J.C."/>
            <person name="Kagawa T.F."/>
            <person name="Liu W."/>
            <person name="Song Y."/>
            <person name="Salvetti E."/>
            <person name="Wrobel A."/>
            <person name="Rasinkangas P."/>
            <person name="Parkhill J."/>
            <person name="Rea M.C."/>
            <person name="O'Sullivan O."/>
            <person name="Ritari J."/>
            <person name="Douillard F.P."/>
            <person name="Paul Ross R."/>
            <person name="Yang R."/>
            <person name="Briner A.E."/>
            <person name="Felis G.E."/>
            <person name="de Vos W.M."/>
            <person name="Barrangou R."/>
            <person name="Klaenhammer T.R."/>
            <person name="Caufield P.W."/>
            <person name="Cui Y."/>
            <person name="Zhang H."/>
            <person name="O'Toole P.W."/>
        </authorList>
    </citation>
    <scope>NUCLEOTIDE SEQUENCE [LARGE SCALE GENOMIC DNA]</scope>
    <source>
        <strain evidence="7 8">DSM 20001</strain>
    </source>
</reference>
<dbReference type="SUPFAM" id="SSF64397">
    <property type="entry name" value="Hsp33 domain"/>
    <property type="match status" value="1"/>
</dbReference>
<dbReference type="NCBIfam" id="NF001033">
    <property type="entry name" value="PRK00114.1"/>
    <property type="match status" value="1"/>
</dbReference>
<comment type="subcellular location">
    <subcellularLocation>
        <location evidence="6">Cytoplasm</location>
    </subcellularLocation>
</comment>